<dbReference type="Gene3D" id="1.10.150.280">
    <property type="entry name" value="AF1531-like domain"/>
    <property type="match status" value="1"/>
</dbReference>
<dbReference type="GO" id="GO:0005871">
    <property type="term" value="C:kinesin complex"/>
    <property type="evidence" value="ECO:0007669"/>
    <property type="project" value="TreeGrafter"/>
</dbReference>
<keyword evidence="2" id="KW-0505">Motor protein</keyword>
<accession>A0A059Q1F4</accession>
<dbReference type="GO" id="GO:0008574">
    <property type="term" value="F:plus-end-directed microtubule motor activity"/>
    <property type="evidence" value="ECO:0007669"/>
    <property type="project" value="TreeGrafter"/>
</dbReference>
<keyword evidence="1" id="KW-0493">Microtubule</keyword>
<name>A0A059Q1F4_9POAL</name>
<evidence type="ECO:0000256" key="3">
    <source>
        <dbReference type="ARBA" id="ARBA00061615"/>
    </source>
</evidence>
<gene>
    <name evidence="6" type="ORF">SHCRBa_165_I15_F_300</name>
</gene>
<evidence type="ECO:0000256" key="1">
    <source>
        <dbReference type="ARBA" id="ARBA00022701"/>
    </source>
</evidence>
<evidence type="ECO:0000313" key="6">
    <source>
        <dbReference type="EMBL" id="AGT16889.1"/>
    </source>
</evidence>
<evidence type="ECO:0000256" key="2">
    <source>
        <dbReference type="ARBA" id="ARBA00023175"/>
    </source>
</evidence>
<dbReference type="InterPro" id="IPR027640">
    <property type="entry name" value="Kinesin-like_fam"/>
</dbReference>
<reference evidence="6" key="1">
    <citation type="submission" date="2013-05" db="EMBL/GenBank/DDBJ databases">
        <title>Building the sugarcane genome for biotechnology and identifying evolutionary trends.</title>
        <authorList>
            <person name="De Setta N."/>
            <person name="Monteiro-Vitorello C.B."/>
            <person name="Metcalfe C.J."/>
            <person name="Cruz G.M.Q."/>
            <person name="Del Bem L.E."/>
            <person name="Vicentini R."/>
            <person name="Nogueira F.T.S."/>
            <person name="Campos R.A."/>
            <person name="Nunes S.L."/>
            <person name="Turrini P.C.G."/>
            <person name="Vieira A.P."/>
            <person name="Cruz E.A.O."/>
            <person name="Correa T.C.S."/>
            <person name="Hotta C.T."/>
            <person name="de Mello-Varani A."/>
            <person name="Vautrin S."/>
            <person name="Trindade A.S."/>
            <person name="Vilela M.M."/>
            <person name="Horta C.L."/>
            <person name="Sato P.M."/>
            <person name="de Andrade R.F."/>
            <person name="Nishiyama M.Y."/>
            <person name="Cardoso-Silva C.B."/>
            <person name="Scortecci K.C."/>
            <person name="Garcia A.A.F."/>
            <person name="Carneiro M.S."/>
            <person name="Kim C."/>
            <person name="Paterson A.H."/>
            <person name="Berges H."/>
            <person name="D'Hont A."/>
            <person name="de-Souza A.P."/>
            <person name="Souza G.M."/>
            <person name="Vincentz M."/>
            <person name="Kitajima J.P."/>
            <person name="Van Sluys M.-A."/>
        </authorList>
    </citation>
    <scope>NUCLEOTIDE SEQUENCE</scope>
</reference>
<dbReference type="GO" id="GO:0005524">
    <property type="term" value="F:ATP binding"/>
    <property type="evidence" value="ECO:0007669"/>
    <property type="project" value="InterPro"/>
</dbReference>
<dbReference type="GO" id="GO:0005874">
    <property type="term" value="C:microtubule"/>
    <property type="evidence" value="ECO:0007669"/>
    <property type="project" value="UniProtKB-KW"/>
</dbReference>
<dbReference type="Pfam" id="PF00225">
    <property type="entry name" value="Kinesin"/>
    <property type="match status" value="1"/>
</dbReference>
<dbReference type="SUPFAM" id="SSF52540">
    <property type="entry name" value="P-loop containing nucleoside triphosphate hydrolases"/>
    <property type="match status" value="1"/>
</dbReference>
<dbReference type="Pfam" id="PF12836">
    <property type="entry name" value="HHH_3"/>
    <property type="match status" value="1"/>
</dbReference>
<evidence type="ECO:0000256" key="4">
    <source>
        <dbReference type="PROSITE-ProRule" id="PRU00283"/>
    </source>
</evidence>
<dbReference type="InterPro" id="IPR001752">
    <property type="entry name" value="Kinesin_motor_dom"/>
</dbReference>
<dbReference type="PANTHER" id="PTHR24115:SF908">
    <property type="entry name" value="KINESIN-LIKE PROTEIN KIN-10C"/>
    <property type="match status" value="1"/>
</dbReference>
<dbReference type="GO" id="GO:0007018">
    <property type="term" value="P:microtubule-based movement"/>
    <property type="evidence" value="ECO:0007669"/>
    <property type="project" value="InterPro"/>
</dbReference>
<dbReference type="Gene3D" id="3.40.850.10">
    <property type="entry name" value="Kinesin motor domain"/>
    <property type="match status" value="1"/>
</dbReference>
<organism evidence="6">
    <name type="scientific">Saccharum hybrid cultivar R570</name>
    <dbReference type="NCBI Taxonomy" id="131158"/>
    <lineage>
        <taxon>Eukaryota</taxon>
        <taxon>Viridiplantae</taxon>
        <taxon>Streptophyta</taxon>
        <taxon>Embryophyta</taxon>
        <taxon>Tracheophyta</taxon>
        <taxon>Spermatophyta</taxon>
        <taxon>Magnoliopsida</taxon>
        <taxon>Liliopsida</taxon>
        <taxon>Poales</taxon>
        <taxon>Poaceae</taxon>
        <taxon>PACMAD clade</taxon>
        <taxon>Panicoideae</taxon>
        <taxon>Andropogonodae</taxon>
        <taxon>Andropogoneae</taxon>
        <taxon>Saccharinae</taxon>
        <taxon>Saccharum</taxon>
        <taxon>Saccharum officinarum species complex</taxon>
    </lineage>
</organism>
<dbReference type="EMBL" id="KF184871">
    <property type="protein sequence ID" value="AGT16889.1"/>
    <property type="molecule type" value="Genomic_DNA"/>
</dbReference>
<dbReference type="SUPFAM" id="SSF47781">
    <property type="entry name" value="RuvA domain 2-like"/>
    <property type="match status" value="1"/>
</dbReference>
<sequence length="588" mass="64606">MERILDCAKPIRATVSVSSYQVLQDSHVFDILEPKDSEVLVREDADGRTHLKGLSKVGINSIQEFQNLCYGSNKLQNPTKASNQIRGHRGFIIFISRIDQNGRECSLANMHFLELAGYINNKQKSHGGGFAQPNSKKSLYAVMDVVQALNSHQSFIPYRKSKVTHILQDSLCKTSGALLIACLDEVSCQDAISTLSLASRSSQVVNEQCYNLSLSTKGCSKSNVNLSVNTKDLSTSLLPSVQQRSSVVEKSDKTQFNNSAVKASQALNANKKSNKTQFNNSAVKASQALNANKRYETSTHSAKKAVNLVSASTNLKHSGAKSILRGRNLFFRTTNSSKEDKKDLVTTAVVRPKEAATSICMEIQALPPIEEKRGDTKNSVISSEMQEVVPCSMKELVSSDMKEEDHSSSTENLYVDLGMTCSSNAADKSTEKNPANVIESSPKISDQLREISNSLKLLSTMPSSIVKQKTDIVHAKPFDIVEAEPKTPEIQLKVGHVEDPQESLKARSTGVKQKSLAKGCLSFINSASKEQLKSLKGIGEKRANFIIELREQSPEPLKEIDDLRSIIGMSKREINKMVSEMVLDSEMD</sequence>
<dbReference type="InterPro" id="IPR010994">
    <property type="entry name" value="RuvA_2-like"/>
</dbReference>
<proteinExistence type="inferred from homology"/>
<comment type="caution">
    <text evidence="4">Lacks conserved residue(s) required for the propagation of feature annotation.</text>
</comment>
<evidence type="ECO:0000259" key="5">
    <source>
        <dbReference type="PROSITE" id="PS50067"/>
    </source>
</evidence>
<dbReference type="GO" id="GO:0016887">
    <property type="term" value="F:ATP hydrolysis activity"/>
    <property type="evidence" value="ECO:0007669"/>
    <property type="project" value="TreeGrafter"/>
</dbReference>
<dbReference type="FunFam" id="1.10.150.280:FF:000003">
    <property type="entry name" value="Kinesin-like protein KIN-10C"/>
    <property type="match status" value="1"/>
</dbReference>
<dbReference type="PROSITE" id="PS50067">
    <property type="entry name" value="KINESIN_MOTOR_2"/>
    <property type="match status" value="1"/>
</dbReference>
<dbReference type="AlphaFoldDB" id="A0A059Q1F4"/>
<dbReference type="GO" id="GO:0008017">
    <property type="term" value="F:microtubule binding"/>
    <property type="evidence" value="ECO:0007669"/>
    <property type="project" value="InterPro"/>
</dbReference>
<protein>
    <recommendedName>
        <fullName evidence="5">Kinesin motor domain-containing protein</fullName>
    </recommendedName>
</protein>
<dbReference type="PANTHER" id="PTHR24115">
    <property type="entry name" value="KINESIN-RELATED"/>
    <property type="match status" value="1"/>
</dbReference>
<feature type="domain" description="Kinesin motor" evidence="5">
    <location>
        <begin position="1"/>
        <end position="204"/>
    </location>
</feature>
<dbReference type="SMART" id="SM00129">
    <property type="entry name" value="KISc"/>
    <property type="match status" value="1"/>
</dbReference>
<dbReference type="InterPro" id="IPR027417">
    <property type="entry name" value="P-loop_NTPase"/>
</dbReference>
<comment type="similarity">
    <text evidence="3">Belongs to the TRAFAC class myosin-kinesin ATPase superfamily. Kinesin family. KIN-10 subfamily.</text>
</comment>
<dbReference type="InterPro" id="IPR036961">
    <property type="entry name" value="Kinesin_motor_dom_sf"/>
</dbReference>